<dbReference type="Gene3D" id="3.40.50.2300">
    <property type="match status" value="1"/>
</dbReference>
<reference evidence="1 2" key="1">
    <citation type="journal article" date="2019" name="Int. J. Syst. Evol. Microbiol.">
        <title>The Global Catalogue of Microorganisms (GCM) 10K type strain sequencing project: providing services to taxonomists for standard genome sequencing and annotation.</title>
        <authorList>
            <consortium name="The Broad Institute Genomics Platform"/>
            <consortium name="The Broad Institute Genome Sequencing Center for Infectious Disease"/>
            <person name="Wu L."/>
            <person name="Ma J."/>
        </authorList>
    </citation>
    <scope>NUCLEOTIDE SEQUENCE [LARGE SCALE GENOMIC DNA]</scope>
    <source>
        <strain evidence="1 2">DT92</strain>
    </source>
</reference>
<proteinExistence type="predicted"/>
<sequence length="171" mass="17916">MSDPPASLRVLHVDGDRSFSTALREALDAADGRFDAEWVPDPDAGIDTLAAEEFDGVVTAYGFEADTATRFLNRARAAGHELPFVVFHDDESGRAAVDAVAADGAVALPKGTDDRRVAVLAEAIREAVDEGSTAAEPGGRPGADRFAAAFEALPYPAAHVEIRAEANVVRG</sequence>
<protein>
    <recommendedName>
        <fullName evidence="3">Response regulatory domain-containing protein</fullName>
    </recommendedName>
</protein>
<gene>
    <name evidence="1" type="ORF">ACFQRB_18520</name>
</gene>
<evidence type="ECO:0000313" key="1">
    <source>
        <dbReference type="EMBL" id="MFC7137899.1"/>
    </source>
</evidence>
<dbReference type="AlphaFoldDB" id="A0ABD5XW70"/>
<evidence type="ECO:0000313" key="2">
    <source>
        <dbReference type="Proteomes" id="UP001596368"/>
    </source>
</evidence>
<dbReference type="EMBL" id="JBHSZG010000008">
    <property type="protein sequence ID" value="MFC7137899.1"/>
    <property type="molecule type" value="Genomic_DNA"/>
</dbReference>
<name>A0ABD5XW70_9EURY</name>
<evidence type="ECO:0008006" key="3">
    <source>
        <dbReference type="Google" id="ProtNLM"/>
    </source>
</evidence>
<dbReference type="InterPro" id="IPR011006">
    <property type="entry name" value="CheY-like_superfamily"/>
</dbReference>
<accession>A0ABD5XW70</accession>
<comment type="caution">
    <text evidence="1">The sequence shown here is derived from an EMBL/GenBank/DDBJ whole genome shotgun (WGS) entry which is preliminary data.</text>
</comment>
<dbReference type="Proteomes" id="UP001596368">
    <property type="component" value="Unassembled WGS sequence"/>
</dbReference>
<organism evidence="1 2">
    <name type="scientific">Halobaculum litoreum</name>
    <dbReference type="NCBI Taxonomy" id="3031998"/>
    <lineage>
        <taxon>Archaea</taxon>
        <taxon>Methanobacteriati</taxon>
        <taxon>Methanobacteriota</taxon>
        <taxon>Stenosarchaea group</taxon>
        <taxon>Halobacteria</taxon>
        <taxon>Halobacteriales</taxon>
        <taxon>Haloferacaceae</taxon>
        <taxon>Halobaculum</taxon>
    </lineage>
</organism>
<dbReference type="SUPFAM" id="SSF52172">
    <property type="entry name" value="CheY-like"/>
    <property type="match status" value="1"/>
</dbReference>
<keyword evidence="2" id="KW-1185">Reference proteome</keyword>